<protein>
    <submittedName>
        <fullName evidence="1">Uncharacterized protein</fullName>
    </submittedName>
</protein>
<proteinExistence type="predicted"/>
<gene>
    <name evidence="1" type="ORF">NE579_01665</name>
</gene>
<dbReference type="EMBL" id="JANFYS010000002">
    <property type="protein sequence ID" value="MCQ4769174.1"/>
    <property type="molecule type" value="Genomic_DNA"/>
</dbReference>
<reference evidence="1" key="1">
    <citation type="submission" date="2022-06" db="EMBL/GenBank/DDBJ databases">
        <title>Isolation of gut microbiota from human fecal samples.</title>
        <authorList>
            <person name="Pamer E.G."/>
            <person name="Barat B."/>
            <person name="Waligurski E."/>
            <person name="Medina S."/>
            <person name="Paddock L."/>
            <person name="Mostad J."/>
        </authorList>
    </citation>
    <scope>NUCLEOTIDE SEQUENCE</scope>
    <source>
        <strain evidence="1">DFI.9.91</strain>
    </source>
</reference>
<evidence type="ECO:0000313" key="1">
    <source>
        <dbReference type="EMBL" id="MCQ4769174.1"/>
    </source>
</evidence>
<comment type="caution">
    <text evidence="1">The sequence shown here is derived from an EMBL/GenBank/DDBJ whole genome shotgun (WGS) entry which is preliminary data.</text>
</comment>
<dbReference type="Proteomes" id="UP001204562">
    <property type="component" value="Unassembled WGS sequence"/>
</dbReference>
<sequence>MDYIADKAARDPNASFPLAELANSAAGGDLPGGAEASPCPV</sequence>
<dbReference type="AlphaFoldDB" id="A0AAW5JP46"/>
<dbReference type="RefSeq" id="WP_256303018.1">
    <property type="nucleotide sequence ID" value="NZ_JANFYS010000002.1"/>
</dbReference>
<accession>A0AAW5JP46</accession>
<organism evidence="1 2">
    <name type="scientific">Intestinimonas massiliensis</name>
    <name type="common">ex Afouda et al. 2020</name>
    <dbReference type="NCBI Taxonomy" id="1673721"/>
    <lineage>
        <taxon>Bacteria</taxon>
        <taxon>Bacillati</taxon>
        <taxon>Bacillota</taxon>
        <taxon>Clostridia</taxon>
        <taxon>Eubacteriales</taxon>
        <taxon>Intestinimonas</taxon>
    </lineage>
</organism>
<evidence type="ECO:0000313" key="2">
    <source>
        <dbReference type="Proteomes" id="UP001204562"/>
    </source>
</evidence>
<name>A0AAW5JP46_9FIRM</name>